<reference evidence="2" key="1">
    <citation type="submission" date="2021-01" db="EMBL/GenBank/DDBJ databases">
        <title>Whole genome shotgun sequence of Virgisporangium aliadipatigenens NBRC 105644.</title>
        <authorList>
            <person name="Komaki H."/>
            <person name="Tamura T."/>
        </authorList>
    </citation>
    <scope>NUCLEOTIDE SEQUENCE</scope>
    <source>
        <strain evidence="2">NBRC 105644</strain>
    </source>
</reference>
<name>A0A8J4DUZ7_9ACTN</name>
<evidence type="ECO:0008006" key="4">
    <source>
        <dbReference type="Google" id="ProtNLM"/>
    </source>
</evidence>
<gene>
    <name evidence="2" type="ORF">Val02_81950</name>
</gene>
<evidence type="ECO:0000313" key="2">
    <source>
        <dbReference type="EMBL" id="GIJ51309.1"/>
    </source>
</evidence>
<evidence type="ECO:0000313" key="3">
    <source>
        <dbReference type="Proteomes" id="UP000619260"/>
    </source>
</evidence>
<dbReference type="EMBL" id="BOPF01000046">
    <property type="protein sequence ID" value="GIJ51309.1"/>
    <property type="molecule type" value="Genomic_DNA"/>
</dbReference>
<evidence type="ECO:0000256" key="1">
    <source>
        <dbReference type="SAM" id="MobiDB-lite"/>
    </source>
</evidence>
<feature type="region of interest" description="Disordered" evidence="1">
    <location>
        <begin position="141"/>
        <end position="165"/>
    </location>
</feature>
<organism evidence="2 3">
    <name type="scientific">Virgisporangium aliadipatigenens</name>
    <dbReference type="NCBI Taxonomy" id="741659"/>
    <lineage>
        <taxon>Bacteria</taxon>
        <taxon>Bacillati</taxon>
        <taxon>Actinomycetota</taxon>
        <taxon>Actinomycetes</taxon>
        <taxon>Micromonosporales</taxon>
        <taxon>Micromonosporaceae</taxon>
        <taxon>Virgisporangium</taxon>
    </lineage>
</organism>
<keyword evidence="3" id="KW-1185">Reference proteome</keyword>
<protein>
    <recommendedName>
        <fullName evidence="4">Terminase small subunit</fullName>
    </recommendedName>
</protein>
<accession>A0A8J4DUZ7</accession>
<proteinExistence type="predicted"/>
<sequence>MADSAAERQRRYRRHKAGDHSLCVTGRCASGPLREPVTAVTRDAATPTVRLKARGQRLWDDLTAEGELPAMERVLIEEACRLVDRLDRIDGILAGRDRAWMTLEIDDLGEVTIVLDKVLSEGRQQQVALKTVFAELRQARAGAPPAKPSGKTTPAPAGPAGGGGGGVVADLTARIAAARSQAAGQ</sequence>
<dbReference type="AlphaFoldDB" id="A0A8J4DUZ7"/>
<comment type="caution">
    <text evidence="2">The sequence shown here is derived from an EMBL/GenBank/DDBJ whole genome shotgun (WGS) entry which is preliminary data.</text>
</comment>
<dbReference type="Proteomes" id="UP000619260">
    <property type="component" value="Unassembled WGS sequence"/>
</dbReference>